<proteinExistence type="inferred from homology"/>
<name>A0ABN8LJB0_9CNID</name>
<evidence type="ECO:0000313" key="7">
    <source>
        <dbReference type="Proteomes" id="UP001159427"/>
    </source>
</evidence>
<dbReference type="SUPFAM" id="SSF52166">
    <property type="entry name" value="Ribosomal protein L4"/>
    <property type="match status" value="1"/>
</dbReference>
<evidence type="ECO:0000256" key="1">
    <source>
        <dbReference type="ARBA" id="ARBA00010528"/>
    </source>
</evidence>
<dbReference type="PANTHER" id="PTHR19431">
    <property type="entry name" value="60S RIBOSOMAL PROTEIN L4"/>
    <property type="match status" value="1"/>
</dbReference>
<keyword evidence="2" id="KW-0689">Ribosomal protein</keyword>
<keyword evidence="4" id="KW-0812">Transmembrane</keyword>
<dbReference type="Pfam" id="PF00573">
    <property type="entry name" value="Ribosomal_L4"/>
    <property type="match status" value="1"/>
</dbReference>
<sequence>MTSLTPQKIFPMIEFITTFTCGILTGIALYVIAVEQPSRMTMKDPVAIHRQWLTSFHRTAKLMMALSMFPQTAGVVAYYLDATRGLPWLIVAGLVLFNMPYTLLVLKPFFIDPILDEDTCSKKEHAYVVDRVVKWARAHIVRVLINMAAFALCVYTVAARPLITIYDEAGENAGQTTLPAVFKAPIRPDVVSFVHTNMAKNKRQAYAVNVNAGHQTSAESWGTGRAVARIPRVRGGGTHRSGQGAFGNMCRGGRMFAPTKTWRRWHRKINQKQRRYAMCSALAASALPALVMARGHRVDEIPEVPLVVSDSIESLQKTSAAVKLLKAVNAYGDVEKCKDSKKIRAGKGKMRNRRTVMRKGPLVIYNEDHGVRKAFRNLPGVDILSVDRLNLLKLCPGGHMGRLCIWSKGAIEKLDSLYGTGKKPSTEKKDFNLPQPVMSNADLNRIINSEEIQAVLRPAGPSKTRRAIRKKNPLKNIGIMMKLNPHAKTVKRAEMLTVERRRAAKEAVLSKKREGK</sequence>
<gene>
    <name evidence="6" type="ORF">PEVE_00033591</name>
</gene>
<feature type="transmembrane region" description="Helical" evidence="4">
    <location>
        <begin position="86"/>
        <end position="106"/>
    </location>
</feature>
<evidence type="ECO:0000313" key="6">
    <source>
        <dbReference type="EMBL" id="CAH3014010.1"/>
    </source>
</evidence>
<feature type="transmembrane region" description="Helical" evidence="4">
    <location>
        <begin position="62"/>
        <end position="80"/>
    </location>
</feature>
<accession>A0ABN8LJB0</accession>
<dbReference type="Gene3D" id="3.40.1370.10">
    <property type="match status" value="1"/>
</dbReference>
<keyword evidence="4" id="KW-0472">Membrane</keyword>
<dbReference type="InterPro" id="IPR023574">
    <property type="entry name" value="Ribosomal_uL4_dom_sf"/>
</dbReference>
<feature type="domain" description="Large ribosomal subunit protein uL4 C-terminal" evidence="5">
    <location>
        <begin position="429"/>
        <end position="503"/>
    </location>
</feature>
<feature type="transmembrane region" description="Helical" evidence="4">
    <location>
        <begin position="12"/>
        <end position="33"/>
    </location>
</feature>
<dbReference type="Pfam" id="PF08592">
    <property type="entry name" value="Anthrone_oxy"/>
    <property type="match status" value="1"/>
</dbReference>
<feature type="transmembrane region" description="Helical" evidence="4">
    <location>
        <begin position="140"/>
        <end position="158"/>
    </location>
</feature>
<keyword evidence="7" id="KW-1185">Reference proteome</keyword>
<evidence type="ECO:0000256" key="3">
    <source>
        <dbReference type="ARBA" id="ARBA00023274"/>
    </source>
</evidence>
<dbReference type="Proteomes" id="UP001159427">
    <property type="component" value="Unassembled WGS sequence"/>
</dbReference>
<evidence type="ECO:0000259" key="5">
    <source>
        <dbReference type="Pfam" id="PF14374"/>
    </source>
</evidence>
<dbReference type="EMBL" id="CALNXI010000005">
    <property type="protein sequence ID" value="CAH3014010.1"/>
    <property type="molecule type" value="Genomic_DNA"/>
</dbReference>
<comment type="caution">
    <text evidence="6">The sequence shown here is derived from an EMBL/GenBank/DDBJ whole genome shotgun (WGS) entry which is preliminary data.</text>
</comment>
<evidence type="ECO:0000256" key="4">
    <source>
        <dbReference type="SAM" id="Phobius"/>
    </source>
</evidence>
<organism evidence="6 7">
    <name type="scientific">Porites evermanni</name>
    <dbReference type="NCBI Taxonomy" id="104178"/>
    <lineage>
        <taxon>Eukaryota</taxon>
        <taxon>Metazoa</taxon>
        <taxon>Cnidaria</taxon>
        <taxon>Anthozoa</taxon>
        <taxon>Hexacorallia</taxon>
        <taxon>Scleractinia</taxon>
        <taxon>Fungiina</taxon>
        <taxon>Poritidae</taxon>
        <taxon>Porites</taxon>
    </lineage>
</organism>
<dbReference type="Pfam" id="PF14374">
    <property type="entry name" value="Ribos_L4_asso_C"/>
    <property type="match status" value="1"/>
</dbReference>
<comment type="similarity">
    <text evidence="1">Belongs to the universal ribosomal protein uL4 family.</text>
</comment>
<reference evidence="6 7" key="1">
    <citation type="submission" date="2022-05" db="EMBL/GenBank/DDBJ databases">
        <authorList>
            <consortium name="Genoscope - CEA"/>
            <person name="William W."/>
        </authorList>
    </citation>
    <scope>NUCLEOTIDE SEQUENCE [LARGE SCALE GENOMIC DNA]</scope>
</reference>
<dbReference type="InterPro" id="IPR045240">
    <property type="entry name" value="Ribosomal_uL4_euk/arch"/>
</dbReference>
<dbReference type="InterPro" id="IPR002136">
    <property type="entry name" value="Ribosomal_uL4"/>
</dbReference>
<evidence type="ECO:0000256" key="2">
    <source>
        <dbReference type="ARBA" id="ARBA00022980"/>
    </source>
</evidence>
<dbReference type="InterPro" id="IPR013901">
    <property type="entry name" value="Anthrone_oxy"/>
</dbReference>
<dbReference type="InterPro" id="IPR025755">
    <property type="entry name" value="Ribos_uL4_C_dom"/>
</dbReference>
<keyword evidence="4" id="KW-1133">Transmembrane helix</keyword>
<protein>
    <recommendedName>
        <fullName evidence="5">Large ribosomal subunit protein uL4 C-terminal domain-containing protein</fullName>
    </recommendedName>
</protein>
<keyword evidence="3" id="KW-0687">Ribonucleoprotein</keyword>